<dbReference type="SUPFAM" id="SSF54001">
    <property type="entry name" value="Cysteine proteinases"/>
    <property type="match status" value="1"/>
</dbReference>
<dbReference type="RefSeq" id="WP_011521346.1">
    <property type="nucleotide sequence ID" value="NC_008009.1"/>
</dbReference>
<protein>
    <recommendedName>
        <fullName evidence="5">DUF3857 domain-containing protein</fullName>
    </recommendedName>
</protein>
<gene>
    <name evidence="3" type="ordered locus">Acid345_0539</name>
</gene>
<dbReference type="HOGENOM" id="CLU_027424_1_0_0"/>
<dbReference type="EMBL" id="CP000360">
    <property type="protein sequence ID" value="ABF39544.1"/>
    <property type="molecule type" value="Genomic_DNA"/>
</dbReference>
<organism evidence="3 4">
    <name type="scientific">Koribacter versatilis (strain Ellin345)</name>
    <dbReference type="NCBI Taxonomy" id="204669"/>
    <lineage>
        <taxon>Bacteria</taxon>
        <taxon>Pseudomonadati</taxon>
        <taxon>Acidobacteriota</taxon>
        <taxon>Terriglobia</taxon>
        <taxon>Terriglobales</taxon>
        <taxon>Candidatus Korobacteraceae</taxon>
        <taxon>Candidatus Korobacter</taxon>
    </lineage>
</organism>
<dbReference type="Gene3D" id="2.60.40.3140">
    <property type="match status" value="1"/>
</dbReference>
<dbReference type="Gene3D" id="3.10.620.30">
    <property type="match status" value="1"/>
</dbReference>
<evidence type="ECO:0000259" key="1">
    <source>
        <dbReference type="Pfam" id="PF01841"/>
    </source>
</evidence>
<dbReference type="STRING" id="204669.Acid345_0539"/>
<dbReference type="InterPro" id="IPR002931">
    <property type="entry name" value="Transglutaminase-like"/>
</dbReference>
<dbReference type="Pfam" id="PF01841">
    <property type="entry name" value="Transglut_core"/>
    <property type="match status" value="1"/>
</dbReference>
<dbReference type="AlphaFoldDB" id="Q1IUA6"/>
<dbReference type="eggNOG" id="COG1305">
    <property type="taxonomic scope" value="Bacteria"/>
</dbReference>
<name>Q1IUA6_KORVE</name>
<dbReference type="OrthoDB" id="103430at2"/>
<accession>Q1IUA6</accession>
<dbReference type="EnsemblBacteria" id="ABF39544">
    <property type="protein sequence ID" value="ABF39544"/>
    <property type="gene ID" value="Acid345_0539"/>
</dbReference>
<evidence type="ECO:0000313" key="4">
    <source>
        <dbReference type="Proteomes" id="UP000002432"/>
    </source>
</evidence>
<feature type="domain" description="DUF3857" evidence="2">
    <location>
        <begin position="69"/>
        <end position="223"/>
    </location>
</feature>
<reference evidence="3 4" key="1">
    <citation type="journal article" date="2009" name="Appl. Environ. Microbiol.">
        <title>Three genomes from the phylum Acidobacteria provide insight into the lifestyles of these microorganisms in soils.</title>
        <authorList>
            <person name="Ward N.L."/>
            <person name="Challacombe J.F."/>
            <person name="Janssen P.H."/>
            <person name="Henrissat B."/>
            <person name="Coutinho P.M."/>
            <person name="Wu M."/>
            <person name="Xie G."/>
            <person name="Haft D.H."/>
            <person name="Sait M."/>
            <person name="Badger J."/>
            <person name="Barabote R.D."/>
            <person name="Bradley B."/>
            <person name="Brettin T.S."/>
            <person name="Brinkac L.M."/>
            <person name="Bruce D."/>
            <person name="Creasy T."/>
            <person name="Daugherty S.C."/>
            <person name="Davidsen T.M."/>
            <person name="DeBoy R.T."/>
            <person name="Detter J.C."/>
            <person name="Dodson R.J."/>
            <person name="Durkin A.S."/>
            <person name="Ganapathy A."/>
            <person name="Gwinn-Giglio M."/>
            <person name="Han C.S."/>
            <person name="Khouri H."/>
            <person name="Kiss H."/>
            <person name="Kothari S.P."/>
            <person name="Madupu R."/>
            <person name="Nelson K.E."/>
            <person name="Nelson W.C."/>
            <person name="Paulsen I."/>
            <person name="Penn K."/>
            <person name="Ren Q."/>
            <person name="Rosovitz M.J."/>
            <person name="Selengut J.D."/>
            <person name="Shrivastava S."/>
            <person name="Sullivan S.A."/>
            <person name="Tapia R."/>
            <person name="Thompson L.S."/>
            <person name="Watkins K.L."/>
            <person name="Yang Q."/>
            <person name="Yu C."/>
            <person name="Zafar N."/>
            <person name="Zhou L."/>
            <person name="Kuske C.R."/>
        </authorList>
    </citation>
    <scope>NUCLEOTIDE SEQUENCE [LARGE SCALE GENOMIC DNA]</scope>
    <source>
        <strain evidence="3 4">Ellin345</strain>
    </source>
</reference>
<dbReference type="InterPro" id="IPR024618">
    <property type="entry name" value="DUF3857"/>
</dbReference>
<dbReference type="Pfam" id="PF12969">
    <property type="entry name" value="DUF3857"/>
    <property type="match status" value="1"/>
</dbReference>
<dbReference type="Gene3D" id="2.60.120.1130">
    <property type="match status" value="1"/>
</dbReference>
<proteinExistence type="predicted"/>
<dbReference type="KEGG" id="aba:Acid345_0539"/>
<evidence type="ECO:0008006" key="5">
    <source>
        <dbReference type="Google" id="ProtNLM"/>
    </source>
</evidence>
<evidence type="ECO:0000313" key="3">
    <source>
        <dbReference type="EMBL" id="ABF39544.1"/>
    </source>
</evidence>
<sequence length="664" mass="74338">MSKLYSRWEISRRIVLVLGVLLLIAVPASAGDSVPDWFRQLAHAPLPKYSDEANAVVLLHDEAVTVRDNGDMYVNVRRAVKVLRPKGKEEGVFVVQFDKDRKIESLKAWSISPNGQEYELKEKDAIEGSPYEDALYDDHRVKVIKVPAVEVGSYVAVEYQQKRRPNVYSDRWDFQENVPVKTARFTINLPSSWEYQYRFSNWAEQKPQNIGANNWLWEVHDIEGISEEPDMPYPGSLAGMMAVTLFSSSIPQATPMKAWSDVAKWANTLNASRRVTTPKMQAKVAELIAGKTDAVAKIHAIASYVQHNVRYVEISIGKVGGWQSHMAGDTFANGYGDCKDKATLLVTMLQEAGIESYLALVDSERGVVNPAVPTPWTFDHMIVAIKIPSNTDATSLFARVDDPKLGPLLIFDPTDDMTPFGLLHSTEQDSYALLVTGDSGELVKMPLLAPSLNRLLRVAHLQLTPEGALNGEVEEIRWGYEASVMRARLVNSDRDKRVKVIEEFLSEFLDRSQLTYASIQGLDKYDEALILRYKFEAPDYAKTAGDLLLVRPRVLGSKSSSIAEDKKRKYPVTLYPTASMQSDMIEIKLPAGFKVDELPEPTQVTAPFAEYKSKVEAKDNVLSYSRTYTVKDLVIPVDQLGALQKFMRGIAADERNTAVLKKTP</sequence>
<dbReference type="Proteomes" id="UP000002432">
    <property type="component" value="Chromosome"/>
</dbReference>
<feature type="domain" description="Transglutaminase-like" evidence="1">
    <location>
        <begin position="284"/>
        <end position="356"/>
    </location>
</feature>
<keyword evidence="4" id="KW-1185">Reference proteome</keyword>
<evidence type="ECO:0000259" key="2">
    <source>
        <dbReference type="Pfam" id="PF12969"/>
    </source>
</evidence>
<dbReference type="InterPro" id="IPR038765">
    <property type="entry name" value="Papain-like_cys_pep_sf"/>
</dbReference>